<proteinExistence type="predicted"/>
<accession>A0A9P5AJ91</accession>
<protein>
    <submittedName>
        <fullName evidence="2">Uncharacterized protein</fullName>
    </submittedName>
</protein>
<organism evidence="2 3">
    <name type="scientific">Fusarium beomiforme</name>
    <dbReference type="NCBI Taxonomy" id="44412"/>
    <lineage>
        <taxon>Eukaryota</taxon>
        <taxon>Fungi</taxon>
        <taxon>Dikarya</taxon>
        <taxon>Ascomycota</taxon>
        <taxon>Pezizomycotina</taxon>
        <taxon>Sordariomycetes</taxon>
        <taxon>Hypocreomycetidae</taxon>
        <taxon>Hypocreales</taxon>
        <taxon>Nectriaceae</taxon>
        <taxon>Fusarium</taxon>
        <taxon>Fusarium burgessii species complex</taxon>
    </lineage>
</organism>
<keyword evidence="3" id="KW-1185">Reference proteome</keyword>
<evidence type="ECO:0000313" key="3">
    <source>
        <dbReference type="Proteomes" id="UP000730481"/>
    </source>
</evidence>
<dbReference type="EMBL" id="PVQB02000318">
    <property type="protein sequence ID" value="KAF4338872.1"/>
    <property type="molecule type" value="Genomic_DNA"/>
</dbReference>
<gene>
    <name evidence="2" type="ORF">FBEOM_7223</name>
</gene>
<sequence>MSEHSSSTSQGNKESLKLESDTEDSVQLSDIPKFPHDPETKPKLPVQLQKESTPGNEGGKEREDSSQPQNSTAKETKFVFSLSPNKNKRKAAQEDISTNSPKRVQFKAPSATGSRPKVAIPYGPRNQFRSIFINDKEDDDEKFDRDLRDEYINTLDEQTLRRLEKYIYEIFKKGKEVLNGHCECPIEKQ</sequence>
<evidence type="ECO:0000256" key="1">
    <source>
        <dbReference type="SAM" id="MobiDB-lite"/>
    </source>
</evidence>
<feature type="compositionally biased region" description="Basic and acidic residues" evidence="1">
    <location>
        <begin position="33"/>
        <end position="42"/>
    </location>
</feature>
<feature type="compositionally biased region" description="Polar residues" evidence="1">
    <location>
        <begin position="1"/>
        <end position="13"/>
    </location>
</feature>
<feature type="region of interest" description="Disordered" evidence="1">
    <location>
        <begin position="1"/>
        <end position="122"/>
    </location>
</feature>
<dbReference type="AlphaFoldDB" id="A0A9P5AJ91"/>
<reference evidence="2" key="1">
    <citation type="journal article" date="2017" name="Mycologia">
        <title>Fusarium algeriense, sp. nov., a novel toxigenic crown rot pathogen of durum wheat from Algeria is nested in the Fusarium burgessii species complex.</title>
        <authorList>
            <person name="Laraba I."/>
            <person name="Keddad A."/>
            <person name="Boureghda H."/>
            <person name="Abdallah N."/>
            <person name="Vaughan M.M."/>
            <person name="Proctor R.H."/>
            <person name="Busman M."/>
            <person name="O'Donnell K."/>
        </authorList>
    </citation>
    <scope>NUCLEOTIDE SEQUENCE</scope>
    <source>
        <strain evidence="2">NRRL 25174</strain>
    </source>
</reference>
<dbReference type="Proteomes" id="UP000730481">
    <property type="component" value="Unassembled WGS sequence"/>
</dbReference>
<comment type="caution">
    <text evidence="2">The sequence shown here is derived from an EMBL/GenBank/DDBJ whole genome shotgun (WGS) entry which is preliminary data.</text>
</comment>
<reference evidence="2" key="2">
    <citation type="submission" date="2020-02" db="EMBL/GenBank/DDBJ databases">
        <title>Identification and distribution of gene clusters putatively required for synthesis of sphingolipid metabolism inhibitors in phylogenetically diverse species of the filamentous fungus Fusarium.</title>
        <authorList>
            <person name="Kim H.-S."/>
            <person name="Busman M."/>
            <person name="Brown D.W."/>
            <person name="Divon H."/>
            <person name="Uhlig S."/>
            <person name="Proctor R.H."/>
        </authorList>
    </citation>
    <scope>NUCLEOTIDE SEQUENCE</scope>
    <source>
        <strain evidence="2">NRRL 25174</strain>
    </source>
</reference>
<evidence type="ECO:0000313" key="2">
    <source>
        <dbReference type="EMBL" id="KAF4338872.1"/>
    </source>
</evidence>
<name>A0A9P5AJ91_9HYPO</name>